<dbReference type="RefSeq" id="WP_107396010.1">
    <property type="nucleotide sequence ID" value="NZ_PHHF01000081.1"/>
</dbReference>
<dbReference type="SUPFAM" id="SSF50891">
    <property type="entry name" value="Cyclophilin-like"/>
    <property type="match status" value="1"/>
</dbReference>
<dbReference type="Gene3D" id="2.40.100.10">
    <property type="entry name" value="Cyclophilin-like"/>
    <property type="match status" value="1"/>
</dbReference>
<dbReference type="EMBL" id="PHHF01000081">
    <property type="protein sequence ID" value="PTD16647.1"/>
    <property type="molecule type" value="Genomic_DNA"/>
</dbReference>
<evidence type="ECO:0000256" key="3">
    <source>
        <dbReference type="ARBA" id="ARBA00023235"/>
    </source>
</evidence>
<dbReference type="Pfam" id="PF00160">
    <property type="entry name" value="Pro_isomerase"/>
    <property type="match status" value="1"/>
</dbReference>
<dbReference type="CDD" id="cd00317">
    <property type="entry name" value="cyclophilin"/>
    <property type="match status" value="1"/>
</dbReference>
<proteinExistence type="predicted"/>
<evidence type="ECO:0000313" key="6">
    <source>
        <dbReference type="EMBL" id="PTD16647.1"/>
    </source>
</evidence>
<keyword evidence="2" id="KW-0697">Rotamase</keyword>
<dbReference type="InterPro" id="IPR044665">
    <property type="entry name" value="E_coli_cyclophilin_A-like"/>
</dbReference>
<sequence>MPFRFARRLACLFSLAVAATSPAAAPAPGQVLVRLETSEGPITVAVETKKAPITAANFLRYVDSKRFDDTSFYRAARAKNGSGNGLIQGGINRRITRAFIPIAHEPTSQTGLRHVDGTLSMARNAPGTAMGEFFITIGPAPTLDAKPGYVGYAAFGHVVSGMNVVRKILAKPTYPGGYTETTKGQSIIDPPRIITARRVR</sequence>
<reference evidence="6 7" key="1">
    <citation type="submission" date="2017-11" db="EMBL/GenBank/DDBJ databases">
        <title>Sphingomonas oleivorans sp. nov., isolated from oil-contaminated soil.</title>
        <authorList>
            <person name="Wang L."/>
            <person name="Chen L."/>
        </authorList>
    </citation>
    <scope>NUCLEOTIDE SEQUENCE [LARGE SCALE GENOMIC DNA]</scope>
    <source>
        <strain evidence="6 7">K101</strain>
    </source>
</reference>
<name>A0A2T4HLJ2_9SPHN</name>
<accession>A0A2T4HLJ2</accession>
<evidence type="ECO:0000256" key="1">
    <source>
        <dbReference type="ARBA" id="ARBA00013194"/>
    </source>
</evidence>
<evidence type="ECO:0000256" key="4">
    <source>
        <dbReference type="SAM" id="SignalP"/>
    </source>
</evidence>
<evidence type="ECO:0000259" key="5">
    <source>
        <dbReference type="PROSITE" id="PS50072"/>
    </source>
</evidence>
<dbReference type="AlphaFoldDB" id="A0A2T4HLJ2"/>
<keyword evidence="4" id="KW-0732">Signal</keyword>
<dbReference type="PROSITE" id="PS50072">
    <property type="entry name" value="CSA_PPIASE_2"/>
    <property type="match status" value="1"/>
</dbReference>
<comment type="caution">
    <text evidence="6">The sequence shown here is derived from an EMBL/GenBank/DDBJ whole genome shotgun (WGS) entry which is preliminary data.</text>
</comment>
<feature type="signal peptide" evidence="4">
    <location>
        <begin position="1"/>
        <end position="23"/>
    </location>
</feature>
<dbReference type="InterPro" id="IPR002130">
    <property type="entry name" value="Cyclophilin-type_PPIase_dom"/>
</dbReference>
<keyword evidence="3 6" id="KW-0413">Isomerase</keyword>
<protein>
    <recommendedName>
        <fullName evidence="1">peptidylprolyl isomerase</fullName>
        <ecNumber evidence="1">5.2.1.8</ecNumber>
    </recommendedName>
</protein>
<feature type="domain" description="PPIase cyclophilin-type" evidence="5">
    <location>
        <begin position="40"/>
        <end position="191"/>
    </location>
</feature>
<dbReference type="EC" id="5.2.1.8" evidence="1"/>
<evidence type="ECO:0000313" key="7">
    <source>
        <dbReference type="Proteomes" id="UP000241206"/>
    </source>
</evidence>
<evidence type="ECO:0000256" key="2">
    <source>
        <dbReference type="ARBA" id="ARBA00023110"/>
    </source>
</evidence>
<dbReference type="GO" id="GO:0003755">
    <property type="term" value="F:peptidyl-prolyl cis-trans isomerase activity"/>
    <property type="evidence" value="ECO:0007669"/>
    <property type="project" value="UniProtKB-KW"/>
</dbReference>
<gene>
    <name evidence="6" type="ORF">CV103_20365</name>
</gene>
<dbReference type="InterPro" id="IPR029000">
    <property type="entry name" value="Cyclophilin-like_dom_sf"/>
</dbReference>
<dbReference type="Proteomes" id="UP000241206">
    <property type="component" value="Unassembled WGS sequence"/>
</dbReference>
<organism evidence="6 7">
    <name type="scientific">Edaphosphingomonas fennica</name>
    <dbReference type="NCBI Taxonomy" id="114404"/>
    <lineage>
        <taxon>Bacteria</taxon>
        <taxon>Pseudomonadati</taxon>
        <taxon>Pseudomonadota</taxon>
        <taxon>Alphaproteobacteria</taxon>
        <taxon>Sphingomonadales</taxon>
        <taxon>Rhizorhabdaceae</taxon>
        <taxon>Edaphosphingomonas</taxon>
    </lineage>
</organism>
<keyword evidence="7" id="KW-1185">Reference proteome</keyword>
<dbReference type="PANTHER" id="PTHR43246">
    <property type="entry name" value="PEPTIDYL-PROLYL CIS-TRANS ISOMERASE CYP38, CHLOROPLASTIC"/>
    <property type="match status" value="1"/>
</dbReference>
<feature type="chain" id="PRO_5015778312" description="peptidylprolyl isomerase" evidence="4">
    <location>
        <begin position="24"/>
        <end position="200"/>
    </location>
</feature>